<dbReference type="EMBL" id="JBJQND010000019">
    <property type="protein sequence ID" value="KAL3832277.1"/>
    <property type="molecule type" value="Genomic_DNA"/>
</dbReference>
<name>A0ABD3T5M5_SINWO</name>
<organism evidence="1 3">
    <name type="scientific">Sinanodonta woodiana</name>
    <name type="common">Chinese pond mussel</name>
    <name type="synonym">Anodonta woodiana</name>
    <dbReference type="NCBI Taxonomy" id="1069815"/>
    <lineage>
        <taxon>Eukaryota</taxon>
        <taxon>Metazoa</taxon>
        <taxon>Spiralia</taxon>
        <taxon>Lophotrochozoa</taxon>
        <taxon>Mollusca</taxon>
        <taxon>Bivalvia</taxon>
        <taxon>Autobranchia</taxon>
        <taxon>Heteroconchia</taxon>
        <taxon>Palaeoheterodonta</taxon>
        <taxon>Unionida</taxon>
        <taxon>Unionoidea</taxon>
        <taxon>Unionidae</taxon>
        <taxon>Unioninae</taxon>
        <taxon>Sinanodonta</taxon>
    </lineage>
</organism>
<dbReference type="Proteomes" id="UP001634394">
    <property type="component" value="Unassembled WGS sequence"/>
</dbReference>
<proteinExistence type="predicted"/>
<evidence type="ECO:0000313" key="2">
    <source>
        <dbReference type="EMBL" id="KAL3832277.1"/>
    </source>
</evidence>
<keyword evidence="3" id="KW-1185">Reference proteome</keyword>
<comment type="caution">
    <text evidence="1">The sequence shown here is derived from an EMBL/GenBank/DDBJ whole genome shotgun (WGS) entry which is preliminary data.</text>
</comment>
<evidence type="ECO:0000313" key="3">
    <source>
        <dbReference type="Proteomes" id="UP001634394"/>
    </source>
</evidence>
<evidence type="ECO:0000313" key="1">
    <source>
        <dbReference type="EMBL" id="KAL3832234.1"/>
    </source>
</evidence>
<dbReference type="AlphaFoldDB" id="A0ABD3T5M5"/>
<protein>
    <submittedName>
        <fullName evidence="1">Uncharacterized protein</fullName>
    </submittedName>
</protein>
<dbReference type="EMBL" id="JBJQND010000019">
    <property type="protein sequence ID" value="KAL3832234.1"/>
    <property type="molecule type" value="Genomic_DNA"/>
</dbReference>
<accession>A0ABD3T5M5</accession>
<reference evidence="1 3" key="1">
    <citation type="submission" date="2024-11" db="EMBL/GenBank/DDBJ databases">
        <title>Chromosome-level genome assembly of the freshwater bivalve Anodonta woodiana.</title>
        <authorList>
            <person name="Chen X."/>
        </authorList>
    </citation>
    <scope>NUCLEOTIDE SEQUENCE [LARGE SCALE GENOMIC DNA]</scope>
    <source>
        <strain evidence="1">MN2024</strain>
        <tissue evidence="1">Gills</tissue>
    </source>
</reference>
<sequence length="93" mass="10601">MEYLLFTKEKKKKINIISALNVDANIHSTRDQDHALSEGDAFVYRSYDDQLKEATIPPPYSTCLVAGAYLNIQAWKDCESPATVLKLYNYIIN</sequence>
<gene>
    <name evidence="1" type="ORF">ACJMK2_023894</name>
    <name evidence="2" type="ORF">ACJMK2_023935</name>
</gene>